<dbReference type="InterPro" id="IPR000182">
    <property type="entry name" value="GNAT_dom"/>
</dbReference>
<dbReference type="AlphaFoldDB" id="A0A3S3VWC4"/>
<dbReference type="GO" id="GO:0016747">
    <property type="term" value="F:acyltransferase activity, transferring groups other than amino-acyl groups"/>
    <property type="evidence" value="ECO:0007669"/>
    <property type="project" value="InterPro"/>
</dbReference>
<dbReference type="PANTHER" id="PTHR43877">
    <property type="entry name" value="AMINOALKYLPHOSPHONATE N-ACETYLTRANSFERASE-RELATED-RELATED"/>
    <property type="match status" value="1"/>
</dbReference>
<sequence length="168" mass="18540">MCRCCSLPSPIRPIGAREVALVIRAPQAGDREAWGRLYQGYAAFYRSEQSEEMRERVWSWILEGRAGQQARVAELDGRLVGLAHFRPFLRPLAASTGGYLDDLFVEPGTRGAGVGRALLLELGEVAQREGWSVIRWITASDNATARSLYDTLAKATPWVTYDLTPGAS</sequence>
<organism evidence="4 5">
    <name type="scientific">Falsigemmobacter intermedius</name>
    <dbReference type="NCBI Taxonomy" id="1553448"/>
    <lineage>
        <taxon>Bacteria</taxon>
        <taxon>Pseudomonadati</taxon>
        <taxon>Pseudomonadota</taxon>
        <taxon>Alphaproteobacteria</taxon>
        <taxon>Rhodobacterales</taxon>
        <taxon>Paracoccaceae</taxon>
        <taxon>Falsigemmobacter</taxon>
    </lineage>
</organism>
<name>A0A3S3VWC4_9RHOB</name>
<dbReference type="SUPFAM" id="SSF55729">
    <property type="entry name" value="Acyl-CoA N-acyltransferases (Nat)"/>
    <property type="match status" value="1"/>
</dbReference>
<dbReference type="Proteomes" id="UP000287168">
    <property type="component" value="Unassembled WGS sequence"/>
</dbReference>
<keyword evidence="2" id="KW-0012">Acyltransferase</keyword>
<dbReference type="Pfam" id="PF00583">
    <property type="entry name" value="Acetyltransf_1"/>
    <property type="match status" value="1"/>
</dbReference>
<evidence type="ECO:0000259" key="3">
    <source>
        <dbReference type="PROSITE" id="PS51186"/>
    </source>
</evidence>
<evidence type="ECO:0000256" key="2">
    <source>
        <dbReference type="ARBA" id="ARBA00023315"/>
    </source>
</evidence>
<protein>
    <submittedName>
        <fullName evidence="4">GNAT family N-acetyltransferase</fullName>
    </submittedName>
</protein>
<evidence type="ECO:0000256" key="1">
    <source>
        <dbReference type="ARBA" id="ARBA00022679"/>
    </source>
</evidence>
<dbReference type="PROSITE" id="PS51186">
    <property type="entry name" value="GNAT"/>
    <property type="match status" value="1"/>
</dbReference>
<dbReference type="CDD" id="cd04301">
    <property type="entry name" value="NAT_SF"/>
    <property type="match status" value="1"/>
</dbReference>
<evidence type="ECO:0000313" key="5">
    <source>
        <dbReference type="Proteomes" id="UP000287168"/>
    </source>
</evidence>
<evidence type="ECO:0000313" key="4">
    <source>
        <dbReference type="EMBL" id="RWY43300.1"/>
    </source>
</evidence>
<dbReference type="EMBL" id="SBLC01000005">
    <property type="protein sequence ID" value="RWY43300.1"/>
    <property type="molecule type" value="Genomic_DNA"/>
</dbReference>
<comment type="caution">
    <text evidence="4">The sequence shown here is derived from an EMBL/GenBank/DDBJ whole genome shotgun (WGS) entry which is preliminary data.</text>
</comment>
<dbReference type="InterPro" id="IPR050832">
    <property type="entry name" value="Bact_Acetyltransf"/>
</dbReference>
<reference evidence="4 5" key="1">
    <citation type="journal article" date="2015" name="Int. J. Syst. Evol. Microbiol.">
        <title>Gemmobacter intermedius sp. nov., isolated from a white stork (Ciconia ciconia).</title>
        <authorList>
            <person name="Kampfer P."/>
            <person name="Jerzak L."/>
            <person name="Wilharm G."/>
            <person name="Golke J."/>
            <person name="Busse H.J."/>
            <person name="Glaeser S.P."/>
        </authorList>
    </citation>
    <scope>NUCLEOTIDE SEQUENCE [LARGE SCALE GENOMIC DNA]</scope>
    <source>
        <strain evidence="4 5">119/4</strain>
    </source>
</reference>
<accession>A0A3S3VWC4</accession>
<keyword evidence="1 4" id="KW-0808">Transferase</keyword>
<dbReference type="Gene3D" id="3.40.630.30">
    <property type="match status" value="1"/>
</dbReference>
<dbReference type="InterPro" id="IPR016181">
    <property type="entry name" value="Acyl_CoA_acyltransferase"/>
</dbReference>
<keyword evidence="5" id="KW-1185">Reference proteome</keyword>
<proteinExistence type="predicted"/>
<gene>
    <name evidence="4" type="ORF">EP867_05185</name>
</gene>
<feature type="domain" description="N-acetyltransferase" evidence="3">
    <location>
        <begin position="21"/>
        <end position="168"/>
    </location>
</feature>
<dbReference type="OrthoDB" id="9805924at2"/>